<dbReference type="Proteomes" id="UP000196475">
    <property type="component" value="Unassembled WGS sequence"/>
</dbReference>
<dbReference type="AlphaFoldDB" id="A0A1Y3PR58"/>
<protein>
    <submittedName>
        <fullName evidence="1">Uncharacterized protein</fullName>
    </submittedName>
</protein>
<reference evidence="2" key="1">
    <citation type="submission" date="2016-06" db="EMBL/GenBank/DDBJ databases">
        <authorList>
            <person name="Nascimento L."/>
            <person name="Pereira R.V."/>
            <person name="Martins L.F."/>
            <person name="Quaggio R.B."/>
            <person name="Silva A.M."/>
            <person name="Setubal J.C."/>
        </authorList>
    </citation>
    <scope>NUCLEOTIDE SEQUENCE [LARGE SCALE GENOMIC DNA]</scope>
</reference>
<dbReference type="Gene3D" id="3.90.550.10">
    <property type="entry name" value="Spore Coat Polysaccharide Biosynthesis Protein SpsA, Chain A"/>
    <property type="match status" value="1"/>
</dbReference>
<evidence type="ECO:0000313" key="2">
    <source>
        <dbReference type="Proteomes" id="UP000196475"/>
    </source>
</evidence>
<proteinExistence type="predicted"/>
<sequence>MRDTSGAAEKGGTLIIASPVRQTPEILRTFLESLVRLDVGAFDIEYLFIDDNEVPESTALLQEFVGRVAGRVTVRKATTPSERYIKDDKTHRWTEGLMWRVARFKDAIIEFALGGQSSHLLLVDSDLVLHPLTLRQLVALGLPIVSEIFWTKWNPDGPEYPQVWAGGQYRLYRRAPGESLSDEDVARRTSDFLASLRRPGVYQVGGLGALTLFSREALLRGVRFAPIPNLDLVGEDRHLCVRAAALGIPLYVDTHYPALHLYRQADLERVDEYTSTAQKEVKIIQMVENAVEALFTDGSEVEPGYRPSRCSVQPARILERIRRELRVDGPNGMSLSEVTVYNGLVQFVGHQRCTTYFHLRVTPRQGGPTYNFRGTAHFETDARKAWRLAELQLEESEPIQPVVLL</sequence>
<organism evidence="1 2">
    <name type="scientific">Bacillus thermozeamaize</name>
    <dbReference type="NCBI Taxonomy" id="230954"/>
    <lineage>
        <taxon>Bacteria</taxon>
        <taxon>Bacillati</taxon>
        <taxon>Bacillota</taxon>
        <taxon>Bacilli</taxon>
        <taxon>Bacillales</taxon>
        <taxon>Bacillaceae</taxon>
        <taxon>Bacillus</taxon>
    </lineage>
</organism>
<name>A0A1Y3PR58_9BACI</name>
<dbReference type="EMBL" id="LZRT01000041">
    <property type="protein sequence ID" value="OUM89514.1"/>
    <property type="molecule type" value="Genomic_DNA"/>
</dbReference>
<evidence type="ECO:0000313" key="1">
    <source>
        <dbReference type="EMBL" id="OUM89514.1"/>
    </source>
</evidence>
<dbReference type="SUPFAM" id="SSF53448">
    <property type="entry name" value="Nucleotide-diphospho-sugar transferases"/>
    <property type="match status" value="1"/>
</dbReference>
<accession>A0A1Y3PR58</accession>
<gene>
    <name evidence="1" type="ORF">BAA01_16895</name>
</gene>
<comment type="caution">
    <text evidence="1">The sequence shown here is derived from an EMBL/GenBank/DDBJ whole genome shotgun (WGS) entry which is preliminary data.</text>
</comment>
<dbReference type="InterPro" id="IPR029044">
    <property type="entry name" value="Nucleotide-diphossugar_trans"/>
</dbReference>